<accession>A0ABM3KD45</accession>
<dbReference type="RefSeq" id="XP_050935700.1">
    <property type="nucleotide sequence ID" value="XM_051079743.1"/>
</dbReference>
<feature type="domain" description="DUF8039" evidence="1">
    <location>
        <begin position="61"/>
        <end position="140"/>
    </location>
</feature>
<organism evidence="2 3">
    <name type="scientific">Cucumis melo</name>
    <name type="common">Muskmelon</name>
    <dbReference type="NCBI Taxonomy" id="3656"/>
    <lineage>
        <taxon>Eukaryota</taxon>
        <taxon>Viridiplantae</taxon>
        <taxon>Streptophyta</taxon>
        <taxon>Embryophyta</taxon>
        <taxon>Tracheophyta</taxon>
        <taxon>Spermatophyta</taxon>
        <taxon>Magnoliopsida</taxon>
        <taxon>eudicotyledons</taxon>
        <taxon>Gunneridae</taxon>
        <taxon>Pentapetalae</taxon>
        <taxon>rosids</taxon>
        <taxon>fabids</taxon>
        <taxon>Cucurbitales</taxon>
        <taxon>Cucurbitaceae</taxon>
        <taxon>Benincaseae</taxon>
        <taxon>Cucumis</taxon>
    </lineage>
</organism>
<reference evidence="3" key="1">
    <citation type="submission" date="2025-08" db="UniProtKB">
        <authorList>
            <consortium name="RefSeq"/>
        </authorList>
    </citation>
    <scope>IDENTIFICATION</scope>
    <source>
        <tissue evidence="3">Stem</tissue>
    </source>
</reference>
<dbReference type="Pfam" id="PF26133">
    <property type="entry name" value="DUF8039"/>
    <property type="match status" value="1"/>
</dbReference>
<protein>
    <submittedName>
        <fullName evidence="3">Uncharacterized protein LOC127144173</fullName>
    </submittedName>
</protein>
<dbReference type="Proteomes" id="UP001652600">
    <property type="component" value="Chromosome 12"/>
</dbReference>
<name>A0ABM3KD45_CUCME</name>
<dbReference type="InterPro" id="IPR058352">
    <property type="entry name" value="DUF8039"/>
</dbReference>
<dbReference type="GeneID" id="127144173"/>
<keyword evidence="2" id="KW-1185">Reference proteome</keyword>
<sequence>MKEEMVEMKTMKDEMIEMKALMLSYLKKQTEPSEELSNATASVLKRLNIPPMPSPSSINNNSQTKCKLLDWYGSGEIVAEGRWSSNDPTAMVHHIPIGPHAIRVWIDVAKKPNAYLWRPTSEMTCIEEALGSTVAWPSDKAIISRGLTFGQKRKAQPQPISVPQRNFRLGGEFCRFQQKPFEAGEAARGKPPEGSRCVPLVGSIIWAFVYLGPELALSRQEGYTADRCPMRLTGNA</sequence>
<proteinExistence type="predicted"/>
<evidence type="ECO:0000313" key="3">
    <source>
        <dbReference type="RefSeq" id="XP_050935700.1"/>
    </source>
</evidence>
<evidence type="ECO:0000313" key="2">
    <source>
        <dbReference type="Proteomes" id="UP001652600"/>
    </source>
</evidence>
<evidence type="ECO:0000259" key="1">
    <source>
        <dbReference type="Pfam" id="PF26133"/>
    </source>
</evidence>
<gene>
    <name evidence="3" type="primary">LOC127144173</name>
</gene>